<reference evidence="1 2" key="1">
    <citation type="journal article" date="2014" name="Mol. Plant">
        <title>Chromosome Scale Genome Assembly and Transcriptome Profiling of Nannochloropsis gaditana in Nitrogen Depletion.</title>
        <authorList>
            <person name="Corteggiani Carpinelli E."/>
            <person name="Telatin A."/>
            <person name="Vitulo N."/>
            <person name="Forcato C."/>
            <person name="D'Angelo M."/>
            <person name="Schiavon R."/>
            <person name="Vezzi A."/>
            <person name="Giacometti G.M."/>
            <person name="Morosinotto T."/>
            <person name="Valle G."/>
        </authorList>
    </citation>
    <scope>NUCLEOTIDE SEQUENCE [LARGE SCALE GENOMIC DNA]</scope>
    <source>
        <strain evidence="1 2">B-31</strain>
    </source>
</reference>
<protein>
    <submittedName>
        <fullName evidence="1">Uncharacterized protein</fullName>
    </submittedName>
</protein>
<dbReference type="Proteomes" id="UP000019335">
    <property type="component" value="Chromosome 4"/>
</dbReference>
<evidence type="ECO:0000313" key="1">
    <source>
        <dbReference type="EMBL" id="EWM28414.1"/>
    </source>
</evidence>
<organism evidence="1 2">
    <name type="scientific">Nannochloropsis gaditana</name>
    <dbReference type="NCBI Taxonomy" id="72520"/>
    <lineage>
        <taxon>Eukaryota</taxon>
        <taxon>Sar</taxon>
        <taxon>Stramenopiles</taxon>
        <taxon>Ochrophyta</taxon>
        <taxon>Eustigmatophyceae</taxon>
        <taxon>Eustigmatales</taxon>
        <taxon>Monodopsidaceae</taxon>
        <taxon>Nannochloropsis</taxon>
    </lineage>
</organism>
<evidence type="ECO:0000313" key="2">
    <source>
        <dbReference type="Proteomes" id="UP000019335"/>
    </source>
</evidence>
<proteinExistence type="predicted"/>
<dbReference type="EMBL" id="AZIL01000312">
    <property type="protein sequence ID" value="EWM28414.1"/>
    <property type="molecule type" value="Genomic_DNA"/>
</dbReference>
<accession>W7U6J0</accession>
<comment type="caution">
    <text evidence="1">The sequence shown here is derived from an EMBL/GenBank/DDBJ whole genome shotgun (WGS) entry which is preliminary data.</text>
</comment>
<dbReference type="AlphaFoldDB" id="W7U6J0"/>
<gene>
    <name evidence="1" type="ORF">Naga_100088g1</name>
</gene>
<keyword evidence="2" id="KW-1185">Reference proteome</keyword>
<sequence length="79" mass="8997">MDLDVYVRRAGSLGYIRETKGPEAQSFIDKQVQLWYTQSFSGSWSGTYKPGLVKIETSYLTWFGSNENGLRSRISVLIL</sequence>
<name>W7U6J0_9STRA</name>